<keyword evidence="2" id="KW-0238">DNA-binding</keyword>
<dbReference type="STRING" id="1618023.UH38_12045"/>
<dbReference type="GO" id="GO:0003700">
    <property type="term" value="F:DNA-binding transcription factor activity"/>
    <property type="evidence" value="ECO:0007669"/>
    <property type="project" value="InterPro"/>
</dbReference>
<sequence length="281" mass="31778">MKLHAWQPAFNLKASWENIEVEYSCLDEVGEFDFAMPPQAISVAFLPHERVTWSVDGNNSNSTSLPAGSAFIYGARNFVWHKRERASEYINILLESKFLQQVAIESSLSSPIELQHRVIFPDPTILHIAQLFRAELLNSGVAGKLYVESLRNLLAVHLLRNYNFTTAKPVLVDGALDKFKLIKVKDFIEDQIAADISIADMAAVVHMSQFHFARAFKTATGTSPHRYLMQRRIDRAKVMLEVTKLSVAEIAYQLGFANQSHFIAQFRKAVGTTPKSYRDSF</sequence>
<dbReference type="PATRIC" id="fig|1618023.3.peg.4273"/>
<proteinExistence type="predicted"/>
<name>A0A0D8ZSW4_9CYAN</name>
<dbReference type="PROSITE" id="PS00041">
    <property type="entry name" value="HTH_ARAC_FAMILY_1"/>
    <property type="match status" value="1"/>
</dbReference>
<reference evidence="5 6" key="1">
    <citation type="submission" date="2015-02" db="EMBL/GenBank/DDBJ databases">
        <title>Draft genome of a novel marine cyanobacterium (Chroococcales) isolated from South Atlantic Ocean.</title>
        <authorList>
            <person name="Rigonato J."/>
            <person name="Alvarenga D.O."/>
            <person name="Branco L.H."/>
            <person name="Varani A.M."/>
            <person name="Brandini F.P."/>
            <person name="Fiore M.F."/>
        </authorList>
    </citation>
    <scope>NUCLEOTIDE SEQUENCE [LARGE SCALE GENOMIC DNA]</scope>
    <source>
        <strain evidence="5 6">CENA595</strain>
    </source>
</reference>
<dbReference type="Gene3D" id="1.10.10.60">
    <property type="entry name" value="Homeodomain-like"/>
    <property type="match status" value="2"/>
</dbReference>
<dbReference type="InterPro" id="IPR020449">
    <property type="entry name" value="Tscrpt_reg_AraC-type_HTH"/>
</dbReference>
<dbReference type="EMBL" id="JYON01000011">
    <property type="protein sequence ID" value="KJH71589.1"/>
    <property type="molecule type" value="Genomic_DNA"/>
</dbReference>
<evidence type="ECO:0000256" key="2">
    <source>
        <dbReference type="ARBA" id="ARBA00023125"/>
    </source>
</evidence>
<dbReference type="PROSITE" id="PS01124">
    <property type="entry name" value="HTH_ARAC_FAMILY_2"/>
    <property type="match status" value="1"/>
</dbReference>
<evidence type="ECO:0000256" key="3">
    <source>
        <dbReference type="ARBA" id="ARBA00023163"/>
    </source>
</evidence>
<evidence type="ECO:0000313" key="5">
    <source>
        <dbReference type="EMBL" id="KJH71589.1"/>
    </source>
</evidence>
<evidence type="ECO:0000256" key="1">
    <source>
        <dbReference type="ARBA" id="ARBA00023015"/>
    </source>
</evidence>
<dbReference type="Proteomes" id="UP000032452">
    <property type="component" value="Unassembled WGS sequence"/>
</dbReference>
<protein>
    <submittedName>
        <fullName evidence="5">AraC family transcriptional regulator</fullName>
    </submittedName>
</protein>
<evidence type="ECO:0000259" key="4">
    <source>
        <dbReference type="PROSITE" id="PS01124"/>
    </source>
</evidence>
<dbReference type="Pfam" id="PF12833">
    <property type="entry name" value="HTH_18"/>
    <property type="match status" value="1"/>
</dbReference>
<dbReference type="SUPFAM" id="SSF46689">
    <property type="entry name" value="Homeodomain-like"/>
    <property type="match status" value="2"/>
</dbReference>
<dbReference type="PRINTS" id="PR00032">
    <property type="entry name" value="HTHARAC"/>
</dbReference>
<keyword evidence="3" id="KW-0804">Transcription</keyword>
<organism evidence="5 6">
    <name type="scientific">Aliterella atlantica CENA595</name>
    <dbReference type="NCBI Taxonomy" id="1618023"/>
    <lineage>
        <taxon>Bacteria</taxon>
        <taxon>Bacillati</taxon>
        <taxon>Cyanobacteriota</taxon>
        <taxon>Cyanophyceae</taxon>
        <taxon>Chroococcidiopsidales</taxon>
        <taxon>Aliterellaceae</taxon>
        <taxon>Aliterella</taxon>
    </lineage>
</organism>
<dbReference type="SMART" id="SM00342">
    <property type="entry name" value="HTH_ARAC"/>
    <property type="match status" value="1"/>
</dbReference>
<dbReference type="InterPro" id="IPR018060">
    <property type="entry name" value="HTH_AraC"/>
</dbReference>
<dbReference type="GO" id="GO:0043565">
    <property type="term" value="F:sequence-specific DNA binding"/>
    <property type="evidence" value="ECO:0007669"/>
    <property type="project" value="InterPro"/>
</dbReference>
<accession>A0A0D8ZSW4</accession>
<evidence type="ECO:0000313" key="6">
    <source>
        <dbReference type="Proteomes" id="UP000032452"/>
    </source>
</evidence>
<dbReference type="OrthoDB" id="516605at2"/>
<dbReference type="InterPro" id="IPR050204">
    <property type="entry name" value="AraC_XylS_family_regulators"/>
</dbReference>
<dbReference type="PANTHER" id="PTHR46796:SF6">
    <property type="entry name" value="ARAC SUBFAMILY"/>
    <property type="match status" value="1"/>
</dbReference>
<gene>
    <name evidence="5" type="ORF">UH38_12045</name>
</gene>
<keyword evidence="1" id="KW-0805">Transcription regulation</keyword>
<dbReference type="InterPro" id="IPR009057">
    <property type="entry name" value="Homeodomain-like_sf"/>
</dbReference>
<comment type="caution">
    <text evidence="5">The sequence shown here is derived from an EMBL/GenBank/DDBJ whole genome shotgun (WGS) entry which is preliminary data.</text>
</comment>
<dbReference type="InterPro" id="IPR018062">
    <property type="entry name" value="HTH_AraC-typ_CS"/>
</dbReference>
<dbReference type="AlphaFoldDB" id="A0A0D8ZSW4"/>
<keyword evidence="6" id="KW-1185">Reference proteome</keyword>
<feature type="domain" description="HTH araC/xylS-type" evidence="4">
    <location>
        <begin position="182"/>
        <end position="280"/>
    </location>
</feature>
<dbReference type="PANTHER" id="PTHR46796">
    <property type="entry name" value="HTH-TYPE TRANSCRIPTIONAL ACTIVATOR RHAS-RELATED"/>
    <property type="match status" value="1"/>
</dbReference>